<name>A0A6C0LAN5_9ZZZZ</name>
<dbReference type="InterPro" id="IPR011205">
    <property type="entry name" value="UCP015417_vWA"/>
</dbReference>
<organism evidence="3">
    <name type="scientific">viral metagenome</name>
    <dbReference type="NCBI Taxonomy" id="1070528"/>
    <lineage>
        <taxon>unclassified sequences</taxon>
        <taxon>metagenomes</taxon>
        <taxon>organismal metagenomes</taxon>
    </lineage>
</organism>
<dbReference type="Pfam" id="PF11443">
    <property type="entry name" value="DUF2828"/>
    <property type="match status" value="1"/>
</dbReference>
<dbReference type="AlphaFoldDB" id="A0A6C0LAN5"/>
<accession>A0A6C0LAN5</accession>
<evidence type="ECO:0000313" key="3">
    <source>
        <dbReference type="EMBL" id="QHU26741.1"/>
    </source>
</evidence>
<dbReference type="InterPro" id="IPR058580">
    <property type="entry name" value="DUF2828"/>
</dbReference>
<proteinExistence type="predicted"/>
<dbReference type="Pfam" id="PF25043">
    <property type="entry name" value="DUF7788"/>
    <property type="match status" value="1"/>
</dbReference>
<feature type="domain" description="DUF7788" evidence="2">
    <location>
        <begin position="399"/>
        <end position="600"/>
    </location>
</feature>
<evidence type="ECO:0000259" key="1">
    <source>
        <dbReference type="Pfam" id="PF11443"/>
    </source>
</evidence>
<dbReference type="EMBL" id="MN740444">
    <property type="protein sequence ID" value="QHU26741.1"/>
    <property type="molecule type" value="Genomic_DNA"/>
</dbReference>
<reference evidence="3" key="1">
    <citation type="journal article" date="2020" name="Nature">
        <title>Giant virus diversity and host interactions through global metagenomics.</title>
        <authorList>
            <person name="Schulz F."/>
            <person name="Roux S."/>
            <person name="Paez-Espino D."/>
            <person name="Jungbluth S."/>
            <person name="Walsh D.A."/>
            <person name="Denef V.J."/>
            <person name="McMahon K.D."/>
            <person name="Konstantinidis K.T."/>
            <person name="Eloe-Fadrosh E.A."/>
            <person name="Kyrpides N.C."/>
            <person name="Woyke T."/>
        </authorList>
    </citation>
    <scope>NUCLEOTIDE SEQUENCE</scope>
    <source>
        <strain evidence="3">GVMAG-M-3300027759-42</strain>
    </source>
</reference>
<feature type="domain" description="DUF2828" evidence="1">
    <location>
        <begin position="189"/>
        <end position="306"/>
    </location>
</feature>
<evidence type="ECO:0008006" key="4">
    <source>
        <dbReference type="Google" id="ProtNLM"/>
    </source>
</evidence>
<protein>
    <recommendedName>
        <fullName evidence="4">TROVE domain-containing protein</fullName>
    </recommendedName>
</protein>
<evidence type="ECO:0000259" key="2">
    <source>
        <dbReference type="Pfam" id="PF25043"/>
    </source>
</evidence>
<sequence>MSAMIQALDSFTPLPAIAPLPLPAIAPLRIGENGHAELDWQRDGSKDLQEKIVQFDFQCVRTDATGVAKLAIVLDDLLQELSSSTNSDKNELLVTLYKIIGKTRDINGGKGEYTLSYMMILVWYKHYPSLALSALQFFVIDPKDISATFDSQEPYGSWKDIKYFCKYLLDNGGNTQHDLFIACVDGINTNIRIDDETYNSAESKKNLTLVSKWAPREGSKKFGFMYDALATDYFPQYMSSAKTDISKVKALNKCRAQYRMLCSKLNRHLDTVQIKQCGKNWASIEHAKTTSITMAKQRKAFLNKKAGNSDQRTEDPDRIECAENLRAHLESLKKEGKEVKGKHVALPDFTKQALDLSVFSYNQSKPGHIIRKSEEADILNSQWRDNSNKKNANGLGPMVAMCDLSGSMSGDPLAAAIALSCRVAEKSVLGRRVMTFSTEPSWINLDEKTDFTDMVMEIIANNSNAGFNTDFYKALDLILSAIEQHRVPPTDVENMVLAIFSDMQIDDCLCFRPGSTSYIHTEQQTEQAYHKWSVMHEQIKTKYAEVGMRMYGQPLNPPHILFWNLRKTNGFPTMSTEAGCSMMSGFDPTILNMFCEMGMEALKEMTPYKTLLNLLDNPRYLPMETVIRSALVIT</sequence>
<dbReference type="Gene3D" id="3.40.50.410">
    <property type="entry name" value="von Willebrand factor, type A domain"/>
    <property type="match status" value="1"/>
</dbReference>
<dbReference type="InterPro" id="IPR036465">
    <property type="entry name" value="vWFA_dom_sf"/>
</dbReference>
<dbReference type="SUPFAM" id="SSF53300">
    <property type="entry name" value="vWA-like"/>
    <property type="match status" value="1"/>
</dbReference>
<dbReference type="PANTHER" id="PTHR31373">
    <property type="entry name" value="OS06G0652100 PROTEIN"/>
    <property type="match status" value="1"/>
</dbReference>
<dbReference type="InterPro" id="IPR056690">
    <property type="entry name" value="DUF7788"/>
</dbReference>
<dbReference type="PANTHER" id="PTHR31373:SF27">
    <property type="entry name" value="TROVE DOMAIN-CONTAINING PROTEIN"/>
    <property type="match status" value="1"/>
</dbReference>